<proteinExistence type="predicted"/>
<dbReference type="AlphaFoldDB" id="A0AAE1CXA0"/>
<organism evidence="2 3">
    <name type="scientific">Elysia crispata</name>
    <name type="common">lettuce slug</name>
    <dbReference type="NCBI Taxonomy" id="231223"/>
    <lineage>
        <taxon>Eukaryota</taxon>
        <taxon>Metazoa</taxon>
        <taxon>Spiralia</taxon>
        <taxon>Lophotrochozoa</taxon>
        <taxon>Mollusca</taxon>
        <taxon>Gastropoda</taxon>
        <taxon>Heterobranchia</taxon>
        <taxon>Euthyneura</taxon>
        <taxon>Panpulmonata</taxon>
        <taxon>Sacoglossa</taxon>
        <taxon>Placobranchoidea</taxon>
        <taxon>Plakobranchidae</taxon>
        <taxon>Elysia</taxon>
    </lineage>
</organism>
<evidence type="ECO:0000313" key="3">
    <source>
        <dbReference type="Proteomes" id="UP001283361"/>
    </source>
</evidence>
<accession>A0AAE1CXA0</accession>
<evidence type="ECO:0000313" key="2">
    <source>
        <dbReference type="EMBL" id="KAK3741524.1"/>
    </source>
</evidence>
<feature type="region of interest" description="Disordered" evidence="1">
    <location>
        <begin position="50"/>
        <end position="89"/>
    </location>
</feature>
<dbReference type="Proteomes" id="UP001283361">
    <property type="component" value="Unassembled WGS sequence"/>
</dbReference>
<sequence>MMGSPLRAHVYKQGLHLFFFVNARGSDFSAQSQVRDLELMVELMEGLAPNESEIDKAHQGSEPASRDTESEIDKAHQGSEPASRENSSVSWQGSCEKLYGASSSSDPNPSVRYRFCVEPSSDKTHVLSLAQLWEIPGLVQFTKSRSAFDDVVHLTTCMLYWYIQNMYMEKHSTRTEHLPQESRSFKNWRLPNFPVGYSMLPASVSGYQRNQNKRVRQEILRGRAASLRGYRGDSRVQNLQQKVTILVLCNS</sequence>
<keyword evidence="3" id="KW-1185">Reference proteome</keyword>
<dbReference type="EMBL" id="JAWDGP010006415">
    <property type="protein sequence ID" value="KAK3741524.1"/>
    <property type="molecule type" value="Genomic_DNA"/>
</dbReference>
<name>A0AAE1CXA0_9GAST</name>
<gene>
    <name evidence="2" type="ORF">RRG08_045520</name>
</gene>
<reference evidence="2" key="1">
    <citation type="journal article" date="2023" name="G3 (Bethesda)">
        <title>A reference genome for the long-term kleptoplast-retaining sea slug Elysia crispata morphotype clarki.</title>
        <authorList>
            <person name="Eastman K.E."/>
            <person name="Pendleton A.L."/>
            <person name="Shaikh M.A."/>
            <person name="Suttiyut T."/>
            <person name="Ogas R."/>
            <person name="Tomko P."/>
            <person name="Gavelis G."/>
            <person name="Widhalm J.R."/>
            <person name="Wisecaver J.H."/>
        </authorList>
    </citation>
    <scope>NUCLEOTIDE SEQUENCE</scope>
    <source>
        <strain evidence="2">ECLA1</strain>
    </source>
</reference>
<feature type="compositionally biased region" description="Basic and acidic residues" evidence="1">
    <location>
        <begin position="53"/>
        <end position="77"/>
    </location>
</feature>
<protein>
    <submittedName>
        <fullName evidence="2">Uncharacterized protein</fullName>
    </submittedName>
</protein>
<evidence type="ECO:0000256" key="1">
    <source>
        <dbReference type="SAM" id="MobiDB-lite"/>
    </source>
</evidence>
<comment type="caution">
    <text evidence="2">The sequence shown here is derived from an EMBL/GenBank/DDBJ whole genome shotgun (WGS) entry which is preliminary data.</text>
</comment>